<dbReference type="EMBL" id="CP099837">
    <property type="protein sequence ID" value="USY17535.1"/>
    <property type="molecule type" value="Genomic_DNA"/>
</dbReference>
<dbReference type="Gene3D" id="3.50.50.60">
    <property type="entry name" value="FAD/NAD(P)-binding domain"/>
    <property type="match status" value="1"/>
</dbReference>
<proteinExistence type="predicted"/>
<dbReference type="SUPFAM" id="SSF51905">
    <property type="entry name" value="FAD/NAD(P)-binding domain"/>
    <property type="match status" value="1"/>
</dbReference>
<dbReference type="RefSeq" id="WP_254417100.1">
    <property type="nucleotide sequence ID" value="NZ_BAAAJB010000011.1"/>
</dbReference>
<evidence type="ECO:0000313" key="1">
    <source>
        <dbReference type="EMBL" id="USY17535.1"/>
    </source>
</evidence>
<name>A0ABY5D0T4_9ACTN</name>
<dbReference type="InterPro" id="IPR036188">
    <property type="entry name" value="FAD/NAD-bd_sf"/>
</dbReference>
<dbReference type="PANTHER" id="PTHR43422:SF3">
    <property type="entry name" value="THIAMINE THIAZOLE SYNTHASE"/>
    <property type="match status" value="1"/>
</dbReference>
<dbReference type="Proteomes" id="UP001055940">
    <property type="component" value="Chromosome"/>
</dbReference>
<protein>
    <submittedName>
        <fullName evidence="1">FAD-dependent oxidoreductase</fullName>
    </submittedName>
</protein>
<gene>
    <name evidence="1" type="ORF">NE857_19550</name>
</gene>
<dbReference type="PANTHER" id="PTHR43422">
    <property type="entry name" value="THIAMINE THIAZOLE SYNTHASE"/>
    <property type="match status" value="1"/>
</dbReference>
<dbReference type="Pfam" id="PF12831">
    <property type="entry name" value="FAD_oxidored"/>
    <property type="match status" value="1"/>
</dbReference>
<accession>A0ABY5D0T4</accession>
<evidence type="ECO:0000313" key="2">
    <source>
        <dbReference type="Proteomes" id="UP001055940"/>
    </source>
</evidence>
<reference evidence="1" key="1">
    <citation type="submission" date="2022-06" db="EMBL/GenBank/DDBJ databases">
        <authorList>
            <person name="Ping M."/>
        </authorList>
    </citation>
    <scope>NUCLEOTIDE SEQUENCE</scope>
    <source>
        <strain evidence="1">JCM11759T</strain>
    </source>
</reference>
<keyword evidence="2" id="KW-1185">Reference proteome</keyword>
<organism evidence="1 2">
    <name type="scientific">Nocardiopsis exhalans</name>
    <dbReference type="NCBI Taxonomy" id="163604"/>
    <lineage>
        <taxon>Bacteria</taxon>
        <taxon>Bacillati</taxon>
        <taxon>Actinomycetota</taxon>
        <taxon>Actinomycetes</taxon>
        <taxon>Streptosporangiales</taxon>
        <taxon>Nocardiopsidaceae</taxon>
        <taxon>Nocardiopsis</taxon>
    </lineage>
</organism>
<sequence length="460" mass="49493">MDKMHGTRQGTAVVLGASIAGLFAAHVLARSYPQVVLVDRDEVIGTNLPRRGVPQGHHVHGLLASGQLMAEDLIPGLTQDMLDAGVPMGDLGGQLRWFFNGRRLAPTRTGLVVVGGDRAVLESHVRSRVERLPNTEFRQDTDIVSLEHDDADARITGVRVQSRGGGPEEVLPADLVVDATGRGSRTPVWLESMGYGRVPADSVKIGLTYTTRRFRLRTDAFGTDVSVNPVATPKHPRGAFLTTLGGDRCGVSLTGVLGETPPADLAGFLEYTRSLPVPDVHEAIRNAEPLGEAVTFRFPASVRRRYERLQRLPAGLAVVGDALCTFNPVYGQGMTMAAVQARVLGEQLGGGNAFSPRSYFRAASRALEPAWSIAVGGDLAFPEVPGRRTPLVRFVNAYLDRLRYAAHDDPRLAEAFLRVIGLVDPPERLLTPGVALRVIRGAYGSSGERAPIRTDTSRAG</sequence>